<keyword evidence="1" id="KW-0808">Transferase</keyword>
<keyword evidence="1" id="KW-0418">Kinase</keyword>
<protein>
    <submittedName>
        <fullName evidence="1">Calmodulin-dependent protein kinase</fullName>
    </submittedName>
</protein>
<proteinExistence type="predicted"/>
<evidence type="ECO:0000313" key="1">
    <source>
        <dbReference type="EMBL" id="KAF0543575.1"/>
    </source>
</evidence>
<dbReference type="AlphaFoldDB" id="A0A8H4ES83"/>
<accession>A0A8H4ES83</accession>
<keyword evidence="2" id="KW-1185">Reference proteome</keyword>
<dbReference type="Proteomes" id="UP000439903">
    <property type="component" value="Unassembled WGS sequence"/>
</dbReference>
<gene>
    <name evidence="1" type="ORF">F8M41_003642</name>
</gene>
<organism evidence="1 2">
    <name type="scientific">Gigaspora margarita</name>
    <dbReference type="NCBI Taxonomy" id="4874"/>
    <lineage>
        <taxon>Eukaryota</taxon>
        <taxon>Fungi</taxon>
        <taxon>Fungi incertae sedis</taxon>
        <taxon>Mucoromycota</taxon>
        <taxon>Glomeromycotina</taxon>
        <taxon>Glomeromycetes</taxon>
        <taxon>Diversisporales</taxon>
        <taxon>Gigasporaceae</taxon>
        <taxon>Gigaspora</taxon>
    </lineage>
</organism>
<dbReference type="OrthoDB" id="2345505at2759"/>
<comment type="caution">
    <text evidence="1">The sequence shown here is derived from an EMBL/GenBank/DDBJ whole genome shotgun (WGS) entry which is preliminary data.</text>
</comment>
<name>A0A8H4ES83_GIGMA</name>
<evidence type="ECO:0000313" key="2">
    <source>
        <dbReference type="Proteomes" id="UP000439903"/>
    </source>
</evidence>
<sequence>MSTKTFLGTVLFELKKTFSDSKHGICQNCYNPNTDRDWCQPCNAEKFRQNFSNWTSGNKHIDMFIQDAQVTASNHDEVLEWIPNDQLNKVTFIANGKYSTNYKAIWIETLFTIS</sequence>
<reference evidence="1 2" key="1">
    <citation type="journal article" date="2019" name="Environ. Microbiol.">
        <title>At the nexus of three kingdoms: the genome of the mycorrhizal fungus Gigaspora margarita provides insights into plant, endobacterial and fungal interactions.</title>
        <authorList>
            <person name="Venice F."/>
            <person name="Ghignone S."/>
            <person name="Salvioli di Fossalunga A."/>
            <person name="Amselem J."/>
            <person name="Novero M."/>
            <person name="Xianan X."/>
            <person name="Sedzielewska Toro K."/>
            <person name="Morin E."/>
            <person name="Lipzen A."/>
            <person name="Grigoriev I.V."/>
            <person name="Henrissat B."/>
            <person name="Martin F.M."/>
            <person name="Bonfante P."/>
        </authorList>
    </citation>
    <scope>NUCLEOTIDE SEQUENCE [LARGE SCALE GENOMIC DNA]</scope>
    <source>
        <strain evidence="1 2">BEG34</strain>
    </source>
</reference>
<dbReference type="GO" id="GO:0016301">
    <property type="term" value="F:kinase activity"/>
    <property type="evidence" value="ECO:0007669"/>
    <property type="project" value="UniProtKB-KW"/>
</dbReference>
<dbReference type="EMBL" id="WTPW01000133">
    <property type="protein sequence ID" value="KAF0543575.1"/>
    <property type="molecule type" value="Genomic_DNA"/>
</dbReference>